<comment type="caution">
    <text evidence="2">The sequence shown here is derived from an EMBL/GenBank/DDBJ whole genome shotgun (WGS) entry which is preliminary data.</text>
</comment>
<dbReference type="Pfam" id="PF20100">
    <property type="entry name" value="DUF6490"/>
    <property type="match status" value="1"/>
</dbReference>
<dbReference type="PANTHER" id="PTHR46610">
    <property type="entry name" value="OS05G0181300 PROTEIN"/>
    <property type="match status" value="1"/>
</dbReference>
<keyword evidence="1" id="KW-0472">Membrane</keyword>
<protein>
    <submittedName>
        <fullName evidence="2">Uncharacterized protein</fullName>
    </submittedName>
</protein>
<dbReference type="InterPro" id="IPR045501">
    <property type="entry name" value="DUF6490"/>
</dbReference>
<dbReference type="OrthoDB" id="737602at2759"/>
<feature type="transmembrane region" description="Helical" evidence="1">
    <location>
        <begin position="65"/>
        <end position="84"/>
    </location>
</feature>
<dbReference type="Proteomes" id="UP000734854">
    <property type="component" value="Unassembled WGS sequence"/>
</dbReference>
<sequence>MDRANDNKWMNYLVFVFLTYNSGDAVYRSMHDFSSVAFITTSYLDLLLLFWCLRKFETSAEENRGWLRAAVWVLATLLTVMFSGKVAAVMPWPVSLVVYGMAAVTAVGGFWAFFIKPQPVRDN</sequence>
<organism evidence="2 3">
    <name type="scientific">Zingiber officinale</name>
    <name type="common">Ginger</name>
    <name type="synonym">Amomum zingiber</name>
    <dbReference type="NCBI Taxonomy" id="94328"/>
    <lineage>
        <taxon>Eukaryota</taxon>
        <taxon>Viridiplantae</taxon>
        <taxon>Streptophyta</taxon>
        <taxon>Embryophyta</taxon>
        <taxon>Tracheophyta</taxon>
        <taxon>Spermatophyta</taxon>
        <taxon>Magnoliopsida</taxon>
        <taxon>Liliopsida</taxon>
        <taxon>Zingiberales</taxon>
        <taxon>Zingiberaceae</taxon>
        <taxon>Zingiber</taxon>
    </lineage>
</organism>
<gene>
    <name evidence="2" type="ORF">ZIOFF_007908</name>
</gene>
<dbReference type="PANTHER" id="PTHR46610:SF3">
    <property type="entry name" value="OS01G0238200 PROTEIN"/>
    <property type="match status" value="1"/>
</dbReference>
<feature type="transmembrane region" description="Helical" evidence="1">
    <location>
        <begin position="9"/>
        <end position="27"/>
    </location>
</feature>
<accession>A0A8J5LWU2</accession>
<reference evidence="2 3" key="1">
    <citation type="submission" date="2020-08" db="EMBL/GenBank/DDBJ databases">
        <title>Plant Genome Project.</title>
        <authorList>
            <person name="Zhang R.-G."/>
        </authorList>
    </citation>
    <scope>NUCLEOTIDE SEQUENCE [LARGE SCALE GENOMIC DNA]</scope>
    <source>
        <tissue evidence="2">Rhizome</tissue>
    </source>
</reference>
<name>A0A8J5LWU2_ZINOF</name>
<proteinExistence type="predicted"/>
<dbReference type="EMBL" id="JACMSC010000002">
    <property type="protein sequence ID" value="KAG6534027.1"/>
    <property type="molecule type" value="Genomic_DNA"/>
</dbReference>
<keyword evidence="3" id="KW-1185">Reference proteome</keyword>
<keyword evidence="1" id="KW-1133">Transmembrane helix</keyword>
<feature type="transmembrane region" description="Helical" evidence="1">
    <location>
        <begin position="96"/>
        <end position="115"/>
    </location>
</feature>
<feature type="transmembrane region" description="Helical" evidence="1">
    <location>
        <begin position="33"/>
        <end position="53"/>
    </location>
</feature>
<evidence type="ECO:0000313" key="2">
    <source>
        <dbReference type="EMBL" id="KAG6534027.1"/>
    </source>
</evidence>
<evidence type="ECO:0000256" key="1">
    <source>
        <dbReference type="SAM" id="Phobius"/>
    </source>
</evidence>
<evidence type="ECO:0000313" key="3">
    <source>
        <dbReference type="Proteomes" id="UP000734854"/>
    </source>
</evidence>
<dbReference type="AlphaFoldDB" id="A0A8J5LWU2"/>
<keyword evidence="1" id="KW-0812">Transmembrane</keyword>